<name>A0A1G9RVS3_9SPHI</name>
<dbReference type="SUPFAM" id="SSF53448">
    <property type="entry name" value="Nucleotide-diphospho-sugar transferases"/>
    <property type="match status" value="1"/>
</dbReference>
<evidence type="ECO:0000313" key="3">
    <source>
        <dbReference type="Proteomes" id="UP000183200"/>
    </source>
</evidence>
<dbReference type="Pfam" id="PF00535">
    <property type="entry name" value="Glycos_transf_2"/>
    <property type="match status" value="1"/>
</dbReference>
<dbReference type="InterPro" id="IPR029044">
    <property type="entry name" value="Nucleotide-diphossugar_trans"/>
</dbReference>
<dbReference type="GO" id="GO:0016758">
    <property type="term" value="F:hexosyltransferase activity"/>
    <property type="evidence" value="ECO:0007669"/>
    <property type="project" value="UniProtKB-ARBA"/>
</dbReference>
<reference evidence="3" key="1">
    <citation type="submission" date="2016-10" db="EMBL/GenBank/DDBJ databases">
        <authorList>
            <person name="Varghese N."/>
            <person name="Submissions S."/>
        </authorList>
    </citation>
    <scope>NUCLEOTIDE SEQUENCE [LARGE SCALE GENOMIC DNA]</scope>
    <source>
        <strain evidence="3">DSM 19110</strain>
    </source>
</reference>
<dbReference type="InterPro" id="IPR001173">
    <property type="entry name" value="Glyco_trans_2-like"/>
</dbReference>
<dbReference type="OrthoDB" id="9770457at2"/>
<dbReference type="PANTHER" id="PTHR22916">
    <property type="entry name" value="GLYCOSYLTRANSFERASE"/>
    <property type="match status" value="1"/>
</dbReference>
<sequence length="221" mass="25304">MMEQPLVSCIMPTANRQKYVPLAIQYFLGQDYSNAELIIIDDGLRSVADLIPDDSKIRYFYSEPLGSVGVKRNNACEKAKGEIIMHWDDDDWYAPDWISRQVNALLTSGADITGLNKVLFYSPSVEKRWLYEDTDNEQPWICGATMAFRKSFWEQHPFIDIQVGEDYDFVWNTGAKTFALDYTEGFVAILHAHNTSIKPVEEIRHKKTGTTWKTPSQNPAP</sequence>
<accession>A0A1G9RVS3</accession>
<proteinExistence type="predicted"/>
<dbReference type="AlphaFoldDB" id="A0A1G9RVS3"/>
<evidence type="ECO:0000259" key="1">
    <source>
        <dbReference type="Pfam" id="PF00535"/>
    </source>
</evidence>
<dbReference type="EMBL" id="FNGY01000003">
    <property type="protein sequence ID" value="SDM27331.1"/>
    <property type="molecule type" value="Genomic_DNA"/>
</dbReference>
<dbReference type="PANTHER" id="PTHR22916:SF3">
    <property type="entry name" value="UDP-GLCNAC:BETAGAL BETA-1,3-N-ACETYLGLUCOSAMINYLTRANSFERASE-LIKE PROTEIN 1"/>
    <property type="match status" value="1"/>
</dbReference>
<dbReference type="CDD" id="cd00761">
    <property type="entry name" value="Glyco_tranf_GTA_type"/>
    <property type="match status" value="1"/>
</dbReference>
<dbReference type="RefSeq" id="WP_143010402.1">
    <property type="nucleotide sequence ID" value="NZ_FNGY01000003.1"/>
</dbReference>
<keyword evidence="2" id="KW-0808">Transferase</keyword>
<organism evidence="2 3">
    <name type="scientific">Pedobacter steynii</name>
    <dbReference type="NCBI Taxonomy" id="430522"/>
    <lineage>
        <taxon>Bacteria</taxon>
        <taxon>Pseudomonadati</taxon>
        <taxon>Bacteroidota</taxon>
        <taxon>Sphingobacteriia</taxon>
        <taxon>Sphingobacteriales</taxon>
        <taxon>Sphingobacteriaceae</taxon>
        <taxon>Pedobacter</taxon>
    </lineage>
</organism>
<feature type="domain" description="Glycosyltransferase 2-like" evidence="1">
    <location>
        <begin position="8"/>
        <end position="138"/>
    </location>
</feature>
<dbReference type="Proteomes" id="UP000183200">
    <property type="component" value="Unassembled WGS sequence"/>
</dbReference>
<dbReference type="STRING" id="430522.BFS30_02095"/>
<gene>
    <name evidence="2" type="ORF">SAMN05421820_103378</name>
</gene>
<evidence type="ECO:0000313" key="2">
    <source>
        <dbReference type="EMBL" id="SDM27331.1"/>
    </source>
</evidence>
<keyword evidence="3" id="KW-1185">Reference proteome</keyword>
<dbReference type="Gene3D" id="3.90.550.10">
    <property type="entry name" value="Spore Coat Polysaccharide Biosynthesis Protein SpsA, Chain A"/>
    <property type="match status" value="1"/>
</dbReference>
<protein>
    <submittedName>
        <fullName evidence="2">Glycosyl transferase family 2</fullName>
    </submittedName>
</protein>